<dbReference type="EMBL" id="KZ302002">
    <property type="protein sequence ID" value="PFH50506.1"/>
    <property type="molecule type" value="Genomic_DNA"/>
</dbReference>
<name>A0A2A9NRW7_9AGAR</name>
<dbReference type="GO" id="GO:0005829">
    <property type="term" value="C:cytosol"/>
    <property type="evidence" value="ECO:0007669"/>
    <property type="project" value="TreeGrafter"/>
</dbReference>
<accession>A0A2A9NRW7</accession>
<organism evidence="4 5">
    <name type="scientific">Amanita thiersii Skay4041</name>
    <dbReference type="NCBI Taxonomy" id="703135"/>
    <lineage>
        <taxon>Eukaryota</taxon>
        <taxon>Fungi</taxon>
        <taxon>Dikarya</taxon>
        <taxon>Basidiomycota</taxon>
        <taxon>Agaricomycotina</taxon>
        <taxon>Agaricomycetes</taxon>
        <taxon>Agaricomycetidae</taxon>
        <taxon>Agaricales</taxon>
        <taxon>Pluteineae</taxon>
        <taxon>Amanitaceae</taxon>
        <taxon>Amanita</taxon>
    </lineage>
</organism>
<sequence length="223" mass="24987">MGDPQNGYYPPPRQQVAPYVPVPYDTFPSTQIPPAAMPVQSQTQAPPMPAPTTQVSFPLDSISFWVLGQLEYYLSPQNLAQDFYLRQQMDSRGWIPITTLASFNRVKNLTNDYQRVRCVLLLSSMVQVRDDWVRMNGWERFVLPNATPSKIELPDGHADYGFVHNSIGGAASAGANGAHLLGAHERIVTEHGEEEDEEDDEEDVVFVMEKEAGWSPQAERAHT</sequence>
<dbReference type="STRING" id="703135.A0A2A9NRW7"/>
<keyword evidence="1 2" id="KW-0694">RNA-binding</keyword>
<evidence type="ECO:0000259" key="3">
    <source>
        <dbReference type="PROSITE" id="PS50961"/>
    </source>
</evidence>
<gene>
    <name evidence="4" type="ORF">AMATHDRAFT_144890</name>
</gene>
<dbReference type="AlphaFoldDB" id="A0A2A9NRW7"/>
<evidence type="ECO:0000256" key="2">
    <source>
        <dbReference type="PROSITE-ProRule" id="PRU00332"/>
    </source>
</evidence>
<dbReference type="Proteomes" id="UP000242287">
    <property type="component" value="Unassembled WGS sequence"/>
</dbReference>
<feature type="domain" description="HTH La-type RNA-binding" evidence="3">
    <location>
        <begin position="56"/>
        <end position="145"/>
    </location>
</feature>
<dbReference type="Gene3D" id="1.10.10.10">
    <property type="entry name" value="Winged helix-like DNA-binding domain superfamily/Winged helix DNA-binding domain"/>
    <property type="match status" value="1"/>
</dbReference>
<dbReference type="InterPro" id="IPR036390">
    <property type="entry name" value="WH_DNA-bd_sf"/>
</dbReference>
<keyword evidence="5" id="KW-1185">Reference proteome</keyword>
<evidence type="ECO:0000313" key="4">
    <source>
        <dbReference type="EMBL" id="PFH50506.1"/>
    </source>
</evidence>
<dbReference type="InterPro" id="IPR036388">
    <property type="entry name" value="WH-like_DNA-bd_sf"/>
</dbReference>
<dbReference type="GO" id="GO:0010494">
    <property type="term" value="C:cytoplasmic stress granule"/>
    <property type="evidence" value="ECO:0007669"/>
    <property type="project" value="TreeGrafter"/>
</dbReference>
<evidence type="ECO:0000313" key="5">
    <source>
        <dbReference type="Proteomes" id="UP000242287"/>
    </source>
</evidence>
<dbReference type="SUPFAM" id="SSF46785">
    <property type="entry name" value="Winged helix' DNA-binding domain"/>
    <property type="match status" value="1"/>
</dbReference>
<dbReference type="PROSITE" id="PS50961">
    <property type="entry name" value="HTH_LA"/>
    <property type="match status" value="1"/>
</dbReference>
<evidence type="ECO:0000256" key="1">
    <source>
        <dbReference type="ARBA" id="ARBA00022884"/>
    </source>
</evidence>
<dbReference type="GO" id="GO:0003723">
    <property type="term" value="F:RNA binding"/>
    <property type="evidence" value="ECO:0007669"/>
    <property type="project" value="UniProtKB-UniRule"/>
</dbReference>
<dbReference type="InterPro" id="IPR045180">
    <property type="entry name" value="La_dom_prot"/>
</dbReference>
<protein>
    <recommendedName>
        <fullName evidence="3">HTH La-type RNA-binding domain-containing protein</fullName>
    </recommendedName>
</protein>
<dbReference type="GO" id="GO:0045727">
    <property type="term" value="P:positive regulation of translation"/>
    <property type="evidence" value="ECO:0007669"/>
    <property type="project" value="TreeGrafter"/>
</dbReference>
<dbReference type="PANTHER" id="PTHR22792:SF132">
    <property type="entry name" value="LA-RELATED PROTEIN 1"/>
    <property type="match status" value="1"/>
</dbReference>
<proteinExistence type="predicted"/>
<dbReference type="InterPro" id="IPR006630">
    <property type="entry name" value="La_HTH"/>
</dbReference>
<dbReference type="OrthoDB" id="340227at2759"/>
<dbReference type="SMART" id="SM00715">
    <property type="entry name" value="LA"/>
    <property type="match status" value="1"/>
</dbReference>
<dbReference type="CDD" id="cd07323">
    <property type="entry name" value="LAM"/>
    <property type="match status" value="1"/>
</dbReference>
<dbReference type="Pfam" id="PF05383">
    <property type="entry name" value="La"/>
    <property type="match status" value="1"/>
</dbReference>
<reference evidence="4 5" key="1">
    <citation type="submission" date="2014-02" db="EMBL/GenBank/DDBJ databases">
        <title>Transposable element dynamics among asymbiotic and ectomycorrhizal Amanita fungi.</title>
        <authorList>
            <consortium name="DOE Joint Genome Institute"/>
            <person name="Hess J."/>
            <person name="Skrede I."/>
            <person name="Wolfe B."/>
            <person name="LaButti K."/>
            <person name="Ohm R.A."/>
            <person name="Grigoriev I.V."/>
            <person name="Pringle A."/>
        </authorList>
    </citation>
    <scope>NUCLEOTIDE SEQUENCE [LARGE SCALE GENOMIC DNA]</scope>
    <source>
        <strain evidence="4 5">SKay4041</strain>
    </source>
</reference>
<dbReference type="PANTHER" id="PTHR22792">
    <property type="entry name" value="LUPUS LA PROTEIN-RELATED"/>
    <property type="match status" value="1"/>
</dbReference>